<comment type="caution">
    <text evidence="2">The sequence shown here is derived from an EMBL/GenBank/DDBJ whole genome shotgun (WGS) entry which is preliminary data.</text>
</comment>
<evidence type="ECO:0000313" key="2">
    <source>
        <dbReference type="EMBL" id="KAG5184480.1"/>
    </source>
</evidence>
<feature type="region of interest" description="Disordered" evidence="1">
    <location>
        <begin position="280"/>
        <end position="300"/>
    </location>
</feature>
<evidence type="ECO:0008006" key="4">
    <source>
        <dbReference type="Google" id="ProtNLM"/>
    </source>
</evidence>
<organism evidence="2 3">
    <name type="scientific">Tribonema minus</name>
    <dbReference type="NCBI Taxonomy" id="303371"/>
    <lineage>
        <taxon>Eukaryota</taxon>
        <taxon>Sar</taxon>
        <taxon>Stramenopiles</taxon>
        <taxon>Ochrophyta</taxon>
        <taxon>PX clade</taxon>
        <taxon>Xanthophyceae</taxon>
        <taxon>Tribonematales</taxon>
        <taxon>Tribonemataceae</taxon>
        <taxon>Tribonema</taxon>
    </lineage>
</organism>
<gene>
    <name evidence="2" type="ORF">JKP88DRAFT_260647</name>
</gene>
<dbReference type="InterPro" id="IPR027417">
    <property type="entry name" value="P-loop_NTPase"/>
</dbReference>
<dbReference type="SUPFAM" id="SSF52540">
    <property type="entry name" value="P-loop containing nucleoside triphosphate hydrolases"/>
    <property type="match status" value="1"/>
</dbReference>
<protein>
    <recommendedName>
        <fullName evidence="4">ATP-binding protein</fullName>
    </recommendedName>
</protein>
<dbReference type="Gene3D" id="3.40.50.300">
    <property type="entry name" value="P-loop containing nucleotide triphosphate hydrolases"/>
    <property type="match status" value="1"/>
</dbReference>
<proteinExistence type="predicted"/>
<evidence type="ECO:0000256" key="1">
    <source>
        <dbReference type="SAM" id="MobiDB-lite"/>
    </source>
</evidence>
<dbReference type="EMBL" id="JAFCMP010000165">
    <property type="protein sequence ID" value="KAG5184480.1"/>
    <property type="molecule type" value="Genomic_DNA"/>
</dbReference>
<accession>A0A836CFE5</accession>
<keyword evidence="3" id="KW-1185">Reference proteome</keyword>
<reference evidence="2" key="1">
    <citation type="submission" date="2021-02" db="EMBL/GenBank/DDBJ databases">
        <title>First Annotated Genome of the Yellow-green Alga Tribonema minus.</title>
        <authorList>
            <person name="Mahan K.M."/>
        </authorList>
    </citation>
    <scope>NUCLEOTIDE SEQUENCE</scope>
    <source>
        <strain evidence="2">UTEX B ZZ1240</strain>
    </source>
</reference>
<sequence length="300" mass="32856">MLNVREIAVLVSPTAFMQRQRHYQGRPGITVYPLLFDWNEITAKQLKALMGVSGGCGGGAAPLYMHVLLGMLRDYQRHDHKPSFEQFASVCLSKETGFSGTQRGMMVVADLTDPMLAPDEANCIFQVLLEQFRCAPFNCKLAVFDEAHKYLGDTVGGNAGGGLAGEMVNVFRLMRHQGMRMVISTQSPAVLPEEMLELVTVAVVHSCQSQDWLRMLNRKLALHPDRFNEVMTLDPGHALVFARKAVLGQGGLELATAAGGSSLAPWYRIAVRRRLTRDGGVSVTRSTGRDRGSLSPPATI</sequence>
<dbReference type="Proteomes" id="UP000664859">
    <property type="component" value="Unassembled WGS sequence"/>
</dbReference>
<name>A0A836CFE5_9STRA</name>
<dbReference type="AlphaFoldDB" id="A0A836CFE5"/>
<evidence type="ECO:0000313" key="3">
    <source>
        <dbReference type="Proteomes" id="UP000664859"/>
    </source>
</evidence>
<dbReference type="OrthoDB" id="2316594at2759"/>